<gene>
    <name evidence="2" type="ORF">B5V03_14580</name>
</gene>
<dbReference type="AlphaFoldDB" id="A0A4Q1VFT9"/>
<evidence type="ECO:0000313" key="2">
    <source>
        <dbReference type="EMBL" id="RXT49087.1"/>
    </source>
</evidence>
<reference evidence="2 3" key="1">
    <citation type="submission" date="2017-03" db="EMBL/GenBank/DDBJ databases">
        <authorList>
            <person name="Safronova V.I."/>
            <person name="Sazanova A.L."/>
            <person name="Chirak E.R."/>
        </authorList>
    </citation>
    <scope>NUCLEOTIDE SEQUENCE [LARGE SCALE GENOMIC DNA]</scope>
    <source>
        <strain evidence="2 3">Opo-243</strain>
    </source>
</reference>
<feature type="region of interest" description="Disordered" evidence="1">
    <location>
        <begin position="1"/>
        <end position="48"/>
    </location>
</feature>
<dbReference type="EMBL" id="MZXW01000016">
    <property type="protein sequence ID" value="RXT49087.1"/>
    <property type="molecule type" value="Genomic_DNA"/>
</dbReference>
<dbReference type="Proteomes" id="UP000290819">
    <property type="component" value="Unassembled WGS sequence"/>
</dbReference>
<sequence length="59" mass="6385">MGQSPRGRSPHPDPLPQAGEGAERRRRPDGPSTPRGLPATHGCPTVPYKEGWHFAELST</sequence>
<keyword evidence="3" id="KW-1185">Reference proteome</keyword>
<organism evidence="2 3">
    <name type="scientific">Bradyrhizobium betae</name>
    <dbReference type="NCBI Taxonomy" id="244734"/>
    <lineage>
        <taxon>Bacteria</taxon>
        <taxon>Pseudomonadati</taxon>
        <taxon>Pseudomonadota</taxon>
        <taxon>Alphaproteobacteria</taxon>
        <taxon>Hyphomicrobiales</taxon>
        <taxon>Nitrobacteraceae</taxon>
        <taxon>Bradyrhizobium</taxon>
    </lineage>
</organism>
<name>A0A4Q1VFT9_9BRAD</name>
<comment type="caution">
    <text evidence="2">The sequence shown here is derived from an EMBL/GenBank/DDBJ whole genome shotgun (WGS) entry which is preliminary data.</text>
</comment>
<proteinExistence type="predicted"/>
<evidence type="ECO:0000313" key="3">
    <source>
        <dbReference type="Proteomes" id="UP000290819"/>
    </source>
</evidence>
<evidence type="ECO:0000256" key="1">
    <source>
        <dbReference type="SAM" id="MobiDB-lite"/>
    </source>
</evidence>
<protein>
    <submittedName>
        <fullName evidence="2">Uncharacterized protein</fullName>
    </submittedName>
</protein>
<accession>A0A4Q1VFT9</accession>